<feature type="region of interest" description="Disordered" evidence="5">
    <location>
        <begin position="421"/>
        <end position="448"/>
    </location>
</feature>
<dbReference type="InterPro" id="IPR004712">
    <property type="entry name" value="Na+/H+_antiporter_fungi"/>
</dbReference>
<evidence type="ECO:0000256" key="2">
    <source>
        <dbReference type="ARBA" id="ARBA00022692"/>
    </source>
</evidence>
<keyword evidence="9" id="KW-1185">Reference proteome</keyword>
<evidence type="ECO:0000256" key="4">
    <source>
        <dbReference type="ARBA" id="ARBA00023136"/>
    </source>
</evidence>
<feature type="transmembrane region" description="Helical" evidence="6">
    <location>
        <begin position="94"/>
        <end position="113"/>
    </location>
</feature>
<dbReference type="AlphaFoldDB" id="A0A437APN6"/>
<keyword evidence="2 6" id="KW-0812">Transmembrane</keyword>
<keyword evidence="4 6" id="KW-0472">Membrane</keyword>
<feature type="transmembrane region" description="Helical" evidence="6">
    <location>
        <begin position="345"/>
        <end position="363"/>
    </location>
</feature>
<evidence type="ECO:0000256" key="6">
    <source>
        <dbReference type="SAM" id="Phobius"/>
    </source>
</evidence>
<dbReference type="VEuPathDB" id="MicrosporidiaDB:TUBRATIS_003300"/>
<dbReference type="GO" id="GO:0036376">
    <property type="term" value="P:sodium ion export across plasma membrane"/>
    <property type="evidence" value="ECO:0007669"/>
    <property type="project" value="InterPro"/>
</dbReference>
<evidence type="ECO:0000256" key="3">
    <source>
        <dbReference type="ARBA" id="ARBA00022989"/>
    </source>
</evidence>
<dbReference type="STRING" id="291195.A0A437APN6"/>
<proteinExistence type="predicted"/>
<dbReference type="GO" id="GO:0015385">
    <property type="term" value="F:sodium:proton antiporter activity"/>
    <property type="evidence" value="ECO:0007669"/>
    <property type="project" value="InterPro"/>
</dbReference>
<dbReference type="Gene3D" id="1.20.1530.20">
    <property type="match status" value="1"/>
</dbReference>
<evidence type="ECO:0000256" key="5">
    <source>
        <dbReference type="SAM" id="MobiDB-lite"/>
    </source>
</evidence>
<accession>A0A437APN6</accession>
<name>A0A437APN6_9MICR</name>
<dbReference type="InterPro" id="IPR038770">
    <property type="entry name" value="Na+/solute_symporter_sf"/>
</dbReference>
<keyword evidence="3 6" id="KW-1133">Transmembrane helix</keyword>
<feature type="transmembrane region" description="Helical" evidence="6">
    <location>
        <begin position="6"/>
        <end position="25"/>
    </location>
</feature>
<feature type="transmembrane region" description="Helical" evidence="6">
    <location>
        <begin position="234"/>
        <end position="252"/>
    </location>
</feature>
<feature type="transmembrane region" description="Helical" evidence="6">
    <location>
        <begin position="30"/>
        <end position="49"/>
    </location>
</feature>
<dbReference type="EMBL" id="RCSS01000081">
    <property type="protein sequence ID" value="RVD93140.1"/>
    <property type="molecule type" value="Genomic_DNA"/>
</dbReference>
<evidence type="ECO:0000313" key="9">
    <source>
        <dbReference type="Proteomes" id="UP000282876"/>
    </source>
</evidence>
<evidence type="ECO:0000256" key="1">
    <source>
        <dbReference type="ARBA" id="ARBA00004141"/>
    </source>
</evidence>
<feature type="domain" description="Cation/H+ exchanger transmembrane" evidence="7">
    <location>
        <begin position="23"/>
        <end position="405"/>
    </location>
</feature>
<dbReference type="GO" id="GO:0120029">
    <property type="term" value="P:proton export across plasma membrane"/>
    <property type="evidence" value="ECO:0007669"/>
    <property type="project" value="InterPro"/>
</dbReference>
<organism evidence="8 9">
    <name type="scientific">Tubulinosema ratisbonensis</name>
    <dbReference type="NCBI Taxonomy" id="291195"/>
    <lineage>
        <taxon>Eukaryota</taxon>
        <taxon>Fungi</taxon>
        <taxon>Fungi incertae sedis</taxon>
        <taxon>Microsporidia</taxon>
        <taxon>Tubulinosematoidea</taxon>
        <taxon>Tubulinosematidae</taxon>
        <taxon>Tubulinosema</taxon>
    </lineage>
</organism>
<dbReference type="GO" id="GO:0005886">
    <property type="term" value="C:plasma membrane"/>
    <property type="evidence" value="ECO:0007669"/>
    <property type="project" value="InterPro"/>
</dbReference>
<feature type="compositionally biased region" description="Basic and acidic residues" evidence="5">
    <location>
        <begin position="439"/>
        <end position="448"/>
    </location>
</feature>
<dbReference type="Pfam" id="PF00999">
    <property type="entry name" value="Na_H_Exchanger"/>
    <property type="match status" value="1"/>
</dbReference>
<protein>
    <submittedName>
        <fullName evidence="8">Na+ H+ antiporter</fullName>
    </submittedName>
</protein>
<dbReference type="PANTHER" id="PTHR31382:SF1">
    <property type="entry name" value="SODIUM ION_PROTON EXCHANGER (EUROFUNG)"/>
    <property type="match status" value="1"/>
</dbReference>
<dbReference type="PANTHER" id="PTHR31382">
    <property type="entry name" value="NA(+)/H(+) ANTIPORTER"/>
    <property type="match status" value="1"/>
</dbReference>
<dbReference type="OrthoDB" id="2190219at2759"/>
<reference evidence="8 9" key="1">
    <citation type="submission" date="2018-10" db="EMBL/GenBank/DDBJ databases">
        <title>Draft genome sequence of the microsporidian Tubulinosema ratisbonensis.</title>
        <authorList>
            <person name="Polonais V."/>
            <person name="Peyretaillade E."/>
            <person name="Niehus S."/>
            <person name="Wawrzyniak I."/>
            <person name="Franchet A."/>
            <person name="Gaspin C."/>
            <person name="Reichstadt M."/>
            <person name="Belser C."/>
            <person name="Labadie K."/>
            <person name="Delbac F."/>
            <person name="Ferrandon D."/>
        </authorList>
    </citation>
    <scope>NUCLEOTIDE SEQUENCE [LARGE SCALE GENOMIC DNA]</scope>
    <source>
        <strain evidence="8 9">Franzen</strain>
    </source>
</reference>
<sequence length="448" mass="50271">MIALYKILAIIGSFNIGFGLISLFIKEKCYLSETLIATIVGILIGKHVFNLVDLKNEISNNFMYEFSRMVITLQVVAVGAHVPKEYFKRAFKSIFVLLGPLMLISWVVSSLIIKFVSGFSYTLSFLAGACVTPTDPVLASGILKGKFANRYIPVHLRKLLAFESGANDGLGLPLLAIAIYNLVFKDNSTEIYSNWIYTTWLYEIGLSIVLGVGIGMGCKILLCQSKKHHLIDKDSYLAYILALSFFVSGVTAMMKIDDIFACFISGIAFAWCKEEILEEVKESQVMEILDMICSLSFFIFFGNVFSWSSFSIKNVAIAIFILLFRRLPFVVLFKKFIPQLYNDKEVFFAGWYGPIGVGAIFLAEHAKHELAHSKAGLIILDNEVVDLIHIIVLFSVILHGITAPVVHFHLRRSTKKDPKELYELSEYSETEGNTHKKQGKENNSDDDI</sequence>
<evidence type="ECO:0000259" key="7">
    <source>
        <dbReference type="Pfam" id="PF00999"/>
    </source>
</evidence>
<dbReference type="InterPro" id="IPR006153">
    <property type="entry name" value="Cation/H_exchanger_TM"/>
</dbReference>
<dbReference type="Proteomes" id="UP000282876">
    <property type="component" value="Unassembled WGS sequence"/>
</dbReference>
<comment type="caution">
    <text evidence="8">The sequence shown here is derived from an EMBL/GenBank/DDBJ whole genome shotgun (WGS) entry which is preliminary data.</text>
</comment>
<feature type="transmembrane region" description="Helical" evidence="6">
    <location>
        <begin position="387"/>
        <end position="410"/>
    </location>
</feature>
<dbReference type="GO" id="GO:0042391">
    <property type="term" value="P:regulation of membrane potential"/>
    <property type="evidence" value="ECO:0007669"/>
    <property type="project" value="InterPro"/>
</dbReference>
<gene>
    <name evidence="8" type="ORF">TUBRATIS_003300</name>
</gene>
<feature type="transmembrane region" description="Helical" evidence="6">
    <location>
        <begin position="200"/>
        <end position="222"/>
    </location>
</feature>
<evidence type="ECO:0000313" key="8">
    <source>
        <dbReference type="EMBL" id="RVD93140.1"/>
    </source>
</evidence>
<comment type="subcellular location">
    <subcellularLocation>
        <location evidence="1">Membrane</location>
        <topology evidence="1">Multi-pass membrane protein</topology>
    </subcellularLocation>
</comment>